<reference evidence="2 3" key="1">
    <citation type="journal article" date="2015" name="BMC Genomics">
        <title>Insights from the genome of Ophiocordyceps polyrhachis-furcata to pathogenicity and host specificity in insect fungi.</title>
        <authorList>
            <person name="Wichadakul D."/>
            <person name="Kobmoo N."/>
            <person name="Ingsriswang S."/>
            <person name="Tangphatsornruang S."/>
            <person name="Chantasingh D."/>
            <person name="Luangsa-ard J.J."/>
            <person name="Eurwilaichitr L."/>
        </authorList>
    </citation>
    <scope>NUCLEOTIDE SEQUENCE [LARGE SCALE GENOMIC DNA]</scope>
    <source>
        <strain evidence="2 3">BCC 54312</strain>
    </source>
</reference>
<evidence type="ECO:0000313" key="3">
    <source>
        <dbReference type="Proteomes" id="UP000253664"/>
    </source>
</evidence>
<keyword evidence="3" id="KW-1185">Reference proteome</keyword>
<dbReference type="OrthoDB" id="4905243at2759"/>
<feature type="signal peptide" evidence="1">
    <location>
        <begin position="1"/>
        <end position="18"/>
    </location>
</feature>
<gene>
    <name evidence="2" type="ORF">L249_5337</name>
</gene>
<evidence type="ECO:0000256" key="1">
    <source>
        <dbReference type="SAM" id="SignalP"/>
    </source>
</evidence>
<dbReference type="AlphaFoldDB" id="A0A367L918"/>
<dbReference type="Proteomes" id="UP000253664">
    <property type="component" value="Unassembled WGS sequence"/>
</dbReference>
<proteinExistence type="predicted"/>
<accession>A0A367L918</accession>
<protein>
    <recommendedName>
        <fullName evidence="4">Hydrophobin</fullName>
    </recommendedName>
</protein>
<comment type="caution">
    <text evidence="2">The sequence shown here is derived from an EMBL/GenBank/DDBJ whole genome shotgun (WGS) entry which is preliminary data.</text>
</comment>
<sequence>MYPLPFLLLALTSGTALAAPSIEPVSTYRSAFTSDGLIRRGATYAEVCGQNRIAHCCGDLEKNRAHTGAIPVGLIRCTKVDLLADLVHASCNGQVCCGGPNRPTNLIFFSQGLVNLPCPSLQL</sequence>
<feature type="chain" id="PRO_5016933778" description="Hydrophobin" evidence="1">
    <location>
        <begin position="19"/>
        <end position="123"/>
    </location>
</feature>
<keyword evidence="1" id="KW-0732">Signal</keyword>
<evidence type="ECO:0008006" key="4">
    <source>
        <dbReference type="Google" id="ProtNLM"/>
    </source>
</evidence>
<dbReference type="EMBL" id="LKCN02000011">
    <property type="protein sequence ID" value="RCI10921.1"/>
    <property type="molecule type" value="Genomic_DNA"/>
</dbReference>
<name>A0A367L918_9HYPO</name>
<evidence type="ECO:0000313" key="2">
    <source>
        <dbReference type="EMBL" id="RCI10921.1"/>
    </source>
</evidence>
<organism evidence="2 3">
    <name type="scientific">Ophiocordyceps polyrhachis-furcata BCC 54312</name>
    <dbReference type="NCBI Taxonomy" id="1330021"/>
    <lineage>
        <taxon>Eukaryota</taxon>
        <taxon>Fungi</taxon>
        <taxon>Dikarya</taxon>
        <taxon>Ascomycota</taxon>
        <taxon>Pezizomycotina</taxon>
        <taxon>Sordariomycetes</taxon>
        <taxon>Hypocreomycetidae</taxon>
        <taxon>Hypocreales</taxon>
        <taxon>Ophiocordycipitaceae</taxon>
        <taxon>Ophiocordyceps</taxon>
    </lineage>
</organism>